<dbReference type="EMBL" id="CAEZZU010000217">
    <property type="protein sequence ID" value="CAB4788942.1"/>
    <property type="molecule type" value="Genomic_DNA"/>
</dbReference>
<dbReference type="PANTHER" id="PTHR10272:SF0">
    <property type="entry name" value="PLATELET-ACTIVATING FACTOR ACETYLHYDROLASE"/>
    <property type="match status" value="1"/>
</dbReference>
<protein>
    <submittedName>
        <fullName evidence="4">Unannotated protein</fullName>
    </submittedName>
</protein>
<organism evidence="4">
    <name type="scientific">freshwater metagenome</name>
    <dbReference type="NCBI Taxonomy" id="449393"/>
    <lineage>
        <taxon>unclassified sequences</taxon>
        <taxon>metagenomes</taxon>
        <taxon>ecological metagenomes</taxon>
    </lineage>
</organism>
<dbReference type="AlphaFoldDB" id="A0A6J6WVQ6"/>
<dbReference type="GO" id="GO:0003847">
    <property type="term" value="F:1-alkyl-2-acetylglycerophosphocholine esterase activity"/>
    <property type="evidence" value="ECO:0007669"/>
    <property type="project" value="TreeGrafter"/>
</dbReference>
<dbReference type="InterPro" id="IPR029058">
    <property type="entry name" value="AB_hydrolase_fold"/>
</dbReference>
<dbReference type="SUPFAM" id="SSF53474">
    <property type="entry name" value="alpha/beta-Hydrolases"/>
    <property type="match status" value="1"/>
</dbReference>
<keyword evidence="3" id="KW-0443">Lipid metabolism</keyword>
<reference evidence="4" key="1">
    <citation type="submission" date="2020-05" db="EMBL/GenBank/DDBJ databases">
        <authorList>
            <person name="Chiriac C."/>
            <person name="Salcher M."/>
            <person name="Ghai R."/>
            <person name="Kavagutti S V."/>
        </authorList>
    </citation>
    <scope>NUCLEOTIDE SEQUENCE</scope>
</reference>
<name>A0A6J6WVQ6_9ZZZZ</name>
<dbReference type="GO" id="GO:0016042">
    <property type="term" value="P:lipid catabolic process"/>
    <property type="evidence" value="ECO:0007669"/>
    <property type="project" value="UniProtKB-KW"/>
</dbReference>
<dbReference type="Gene3D" id="3.40.50.1820">
    <property type="entry name" value="alpha/beta hydrolase"/>
    <property type="match status" value="1"/>
</dbReference>
<evidence type="ECO:0000256" key="2">
    <source>
        <dbReference type="ARBA" id="ARBA00022963"/>
    </source>
</evidence>
<evidence type="ECO:0000256" key="1">
    <source>
        <dbReference type="ARBA" id="ARBA00022801"/>
    </source>
</evidence>
<evidence type="ECO:0000256" key="3">
    <source>
        <dbReference type="ARBA" id="ARBA00023098"/>
    </source>
</evidence>
<keyword evidence="1" id="KW-0378">Hydrolase</keyword>
<dbReference type="PANTHER" id="PTHR10272">
    <property type="entry name" value="PLATELET-ACTIVATING FACTOR ACETYLHYDROLASE"/>
    <property type="match status" value="1"/>
</dbReference>
<evidence type="ECO:0000313" key="4">
    <source>
        <dbReference type="EMBL" id="CAB4788942.1"/>
    </source>
</evidence>
<proteinExistence type="predicted"/>
<gene>
    <name evidence="4" type="ORF">UFOPK2925_01290</name>
</gene>
<accession>A0A6J6WVQ6</accession>
<sequence length="394" mass="41472">MRRSYLLRATVLATVASFATAGLISPSAYAGSGRMVSVTKVAQNAPYAKPGPYVAGVTTIKLDDRSVEVWYPANKSSAKGKKKDSYYLRDWLPQGIQDLLDAKGVNPPFKTDAYRALPVAKGAFPLLVFSHGAGGYRDQSTFLTTHLASWGFVVASPDFLERGIASQLGGAPATPKTNLAVYDETVAKIREVNAAPKGLLRGHIKTKKIGVLGHSAGARGSIEIAASRDDVIAYAPLAGAGSGGTRGTVTIPSIIPPSKPNIFIAGNQDGVIPIAGIQTYFDEVVAPKRGVWVEGSGHLTAFSDICEIGKGGGGIVAIARQAGLPVPENLARLGEDGCKPPALKASTTWPVTRHFTTALFLYAFKINKKPIGLNVKAAEAFAPKITATYTQTLR</sequence>
<keyword evidence="2" id="KW-0442">Lipid degradation</keyword>
<dbReference type="Pfam" id="PF03403">
    <property type="entry name" value="PAF-AH_p_II"/>
    <property type="match status" value="1"/>
</dbReference>